<dbReference type="AlphaFoldDB" id="A0A0W8F125"/>
<comment type="caution">
    <text evidence="2">The sequence shown here is derived from an EMBL/GenBank/DDBJ whole genome shotgun (WGS) entry which is preliminary data.</text>
</comment>
<evidence type="ECO:0000313" key="2">
    <source>
        <dbReference type="EMBL" id="KUG14600.1"/>
    </source>
</evidence>
<dbReference type="PANTHER" id="PTHR43861">
    <property type="entry name" value="TRANS-ACONITATE 2-METHYLTRANSFERASE-RELATED"/>
    <property type="match status" value="1"/>
</dbReference>
<dbReference type="EMBL" id="LNQE01001638">
    <property type="protein sequence ID" value="KUG14600.1"/>
    <property type="molecule type" value="Genomic_DNA"/>
</dbReference>
<dbReference type="Gene3D" id="3.40.50.150">
    <property type="entry name" value="Vaccinia Virus protein VP39"/>
    <property type="match status" value="1"/>
</dbReference>
<protein>
    <submittedName>
        <fullName evidence="2">Methyltransferase type 11</fullName>
    </submittedName>
</protein>
<dbReference type="CDD" id="cd02440">
    <property type="entry name" value="AdoMet_MTases"/>
    <property type="match status" value="1"/>
</dbReference>
<proteinExistence type="predicted"/>
<gene>
    <name evidence="2" type="ORF">ASZ90_015750</name>
</gene>
<keyword evidence="2" id="KW-0489">Methyltransferase</keyword>
<dbReference type="SUPFAM" id="SSF53335">
    <property type="entry name" value="S-adenosyl-L-methionine-dependent methyltransferases"/>
    <property type="match status" value="1"/>
</dbReference>
<organism evidence="2">
    <name type="scientific">hydrocarbon metagenome</name>
    <dbReference type="NCBI Taxonomy" id="938273"/>
    <lineage>
        <taxon>unclassified sequences</taxon>
        <taxon>metagenomes</taxon>
        <taxon>ecological metagenomes</taxon>
    </lineage>
</organism>
<dbReference type="PANTHER" id="PTHR43861:SF1">
    <property type="entry name" value="TRANS-ACONITATE 2-METHYLTRANSFERASE"/>
    <property type="match status" value="1"/>
</dbReference>
<feature type="domain" description="Methyltransferase" evidence="1">
    <location>
        <begin position="30"/>
        <end position="134"/>
    </location>
</feature>
<reference evidence="2" key="1">
    <citation type="journal article" date="2015" name="Proc. Natl. Acad. Sci. U.S.A.">
        <title>Networks of energetic and metabolic interactions define dynamics in microbial communities.</title>
        <authorList>
            <person name="Embree M."/>
            <person name="Liu J.K."/>
            <person name="Al-Bassam M.M."/>
            <person name="Zengler K."/>
        </authorList>
    </citation>
    <scope>NUCLEOTIDE SEQUENCE</scope>
</reference>
<dbReference type="InterPro" id="IPR029063">
    <property type="entry name" value="SAM-dependent_MTases_sf"/>
</dbReference>
<evidence type="ECO:0000259" key="1">
    <source>
        <dbReference type="Pfam" id="PF13847"/>
    </source>
</evidence>
<name>A0A0W8F125_9ZZZZ</name>
<dbReference type="InterPro" id="IPR025714">
    <property type="entry name" value="Methyltranfer_dom"/>
</dbReference>
<dbReference type="Pfam" id="PF13847">
    <property type="entry name" value="Methyltransf_31"/>
    <property type="match status" value="1"/>
</dbReference>
<dbReference type="GO" id="GO:0008168">
    <property type="term" value="F:methyltransferase activity"/>
    <property type="evidence" value="ECO:0007669"/>
    <property type="project" value="UniProtKB-KW"/>
</dbReference>
<accession>A0A0W8F125</accession>
<dbReference type="GO" id="GO:0032259">
    <property type="term" value="P:methylation"/>
    <property type="evidence" value="ECO:0007669"/>
    <property type="project" value="UniProtKB-KW"/>
</dbReference>
<sequence>MTRRRFPADDPERRLWQDPDRILSSIGLREGDVFVDIGCGEGFFALPAARRIGKAGRVFALDINSDAITRIREQAESEGLSQVSAEIKEAEAAVVCEGCADIVFFGNDLHDFSDPGRVIRNAHMMLKPSGRLVNLDWKPISMNFGPPLEKRFSVARAKNLIESVGLKILSAQDAGPYHYLIQAGK</sequence>
<keyword evidence="2" id="KW-0808">Transferase</keyword>